<dbReference type="EMBL" id="KB467832">
    <property type="protein sequence ID" value="PCH34915.1"/>
    <property type="molecule type" value="Genomic_DNA"/>
</dbReference>
<sequence>MSTTTFETAVKQEEEYLRAVHPAPEDIPGCMKLFDDFLSCNILGPQLKSLYRYGHISKCGPKLDDFKFCMSIKSLHPEEKRDAWTRRRAEWWAHRRLGKSSEDVWGIRTEPLKGFPPTRTDPVPGDSATID</sequence>
<accession>A0A2H3IZP2</accession>
<dbReference type="OrthoDB" id="2017405at2759"/>
<dbReference type="STRING" id="742152.A0A2H3IZP2"/>
<evidence type="ECO:0000256" key="1">
    <source>
        <dbReference type="SAM" id="MobiDB-lite"/>
    </source>
</evidence>
<reference evidence="2 3" key="1">
    <citation type="journal article" date="2012" name="Science">
        <title>The Paleozoic origin of enzymatic lignin decomposition reconstructed from 31 fungal genomes.</title>
        <authorList>
            <person name="Floudas D."/>
            <person name="Binder M."/>
            <person name="Riley R."/>
            <person name="Barry K."/>
            <person name="Blanchette R.A."/>
            <person name="Henrissat B."/>
            <person name="Martinez A.T."/>
            <person name="Otillar R."/>
            <person name="Spatafora J.W."/>
            <person name="Yadav J.S."/>
            <person name="Aerts A."/>
            <person name="Benoit I."/>
            <person name="Boyd A."/>
            <person name="Carlson A."/>
            <person name="Copeland A."/>
            <person name="Coutinho P.M."/>
            <person name="de Vries R.P."/>
            <person name="Ferreira P."/>
            <person name="Findley K."/>
            <person name="Foster B."/>
            <person name="Gaskell J."/>
            <person name="Glotzer D."/>
            <person name="Gorecki P."/>
            <person name="Heitman J."/>
            <person name="Hesse C."/>
            <person name="Hori C."/>
            <person name="Igarashi K."/>
            <person name="Jurgens J.A."/>
            <person name="Kallen N."/>
            <person name="Kersten P."/>
            <person name="Kohler A."/>
            <person name="Kuees U."/>
            <person name="Kumar T.K.A."/>
            <person name="Kuo A."/>
            <person name="LaButti K."/>
            <person name="Larrondo L.F."/>
            <person name="Lindquist E."/>
            <person name="Ling A."/>
            <person name="Lombard V."/>
            <person name="Lucas S."/>
            <person name="Lundell T."/>
            <person name="Martin R."/>
            <person name="McLaughlin D.J."/>
            <person name="Morgenstern I."/>
            <person name="Morin E."/>
            <person name="Murat C."/>
            <person name="Nagy L.G."/>
            <person name="Nolan M."/>
            <person name="Ohm R.A."/>
            <person name="Patyshakuliyeva A."/>
            <person name="Rokas A."/>
            <person name="Ruiz-Duenas F.J."/>
            <person name="Sabat G."/>
            <person name="Salamov A."/>
            <person name="Samejima M."/>
            <person name="Schmutz J."/>
            <person name="Slot J.C."/>
            <person name="St John F."/>
            <person name="Stenlid J."/>
            <person name="Sun H."/>
            <person name="Sun S."/>
            <person name="Syed K."/>
            <person name="Tsang A."/>
            <person name="Wiebenga A."/>
            <person name="Young D."/>
            <person name="Pisabarro A."/>
            <person name="Eastwood D.C."/>
            <person name="Martin F."/>
            <person name="Cullen D."/>
            <person name="Grigoriev I.V."/>
            <person name="Hibbett D.S."/>
        </authorList>
    </citation>
    <scope>NUCLEOTIDE SEQUENCE [LARGE SCALE GENOMIC DNA]</scope>
    <source>
        <strain evidence="2 3">MD-104</strain>
    </source>
</reference>
<protein>
    <submittedName>
        <fullName evidence="2">Uncharacterized protein</fullName>
    </submittedName>
</protein>
<dbReference type="Pfam" id="PF11326">
    <property type="entry name" value="PANTS-like"/>
    <property type="match status" value="1"/>
</dbReference>
<gene>
    <name evidence="2" type="ORF">WOLCODRAFT_106741</name>
</gene>
<proteinExistence type="predicted"/>
<evidence type="ECO:0000313" key="2">
    <source>
        <dbReference type="EMBL" id="PCH34915.1"/>
    </source>
</evidence>
<name>A0A2H3IZP2_WOLCO</name>
<evidence type="ECO:0000313" key="3">
    <source>
        <dbReference type="Proteomes" id="UP000218811"/>
    </source>
</evidence>
<dbReference type="InterPro" id="IPR021475">
    <property type="entry name" value="Pants/Emi1-like"/>
</dbReference>
<feature type="region of interest" description="Disordered" evidence="1">
    <location>
        <begin position="108"/>
        <end position="131"/>
    </location>
</feature>
<dbReference type="PANTHER" id="PTHR28052:SF1">
    <property type="entry name" value="UPF0545 PROTEIN C22ORF39"/>
    <property type="match status" value="1"/>
</dbReference>
<dbReference type="PANTHER" id="PTHR28052">
    <property type="entry name" value="UPF0545 PROTEIN C22ORF39"/>
    <property type="match status" value="1"/>
</dbReference>
<dbReference type="OMA" id="PGCMKLF"/>
<keyword evidence="3" id="KW-1185">Reference proteome</keyword>
<organism evidence="2 3">
    <name type="scientific">Wolfiporia cocos (strain MD-104)</name>
    <name type="common">Brown rot fungus</name>
    <dbReference type="NCBI Taxonomy" id="742152"/>
    <lineage>
        <taxon>Eukaryota</taxon>
        <taxon>Fungi</taxon>
        <taxon>Dikarya</taxon>
        <taxon>Basidiomycota</taxon>
        <taxon>Agaricomycotina</taxon>
        <taxon>Agaricomycetes</taxon>
        <taxon>Polyporales</taxon>
        <taxon>Phaeolaceae</taxon>
        <taxon>Wolfiporia</taxon>
    </lineage>
</organism>
<dbReference type="AlphaFoldDB" id="A0A2H3IZP2"/>
<dbReference type="Proteomes" id="UP000218811">
    <property type="component" value="Unassembled WGS sequence"/>
</dbReference>